<evidence type="ECO:0000313" key="3">
    <source>
        <dbReference type="Proteomes" id="UP000287651"/>
    </source>
</evidence>
<proteinExistence type="predicted"/>
<evidence type="ECO:0000313" key="2">
    <source>
        <dbReference type="EMBL" id="RRT49606.1"/>
    </source>
</evidence>
<feature type="compositionally biased region" description="Polar residues" evidence="1">
    <location>
        <begin position="125"/>
        <end position="134"/>
    </location>
</feature>
<dbReference type="EMBL" id="AMZH03013241">
    <property type="protein sequence ID" value="RRT49606.1"/>
    <property type="molecule type" value="Genomic_DNA"/>
</dbReference>
<gene>
    <name evidence="2" type="ORF">B296_00033731</name>
</gene>
<feature type="region of interest" description="Disordered" evidence="1">
    <location>
        <begin position="78"/>
        <end position="142"/>
    </location>
</feature>
<feature type="compositionally biased region" description="Polar residues" evidence="1">
    <location>
        <begin position="79"/>
        <end position="88"/>
    </location>
</feature>
<evidence type="ECO:0000256" key="1">
    <source>
        <dbReference type="SAM" id="MobiDB-lite"/>
    </source>
</evidence>
<reference evidence="2 3" key="1">
    <citation type="journal article" date="2014" name="Agronomy (Basel)">
        <title>A Draft Genome Sequence for Ensete ventricosum, the Drought-Tolerant Tree Against Hunger.</title>
        <authorList>
            <person name="Harrison J."/>
            <person name="Moore K.A."/>
            <person name="Paszkiewicz K."/>
            <person name="Jones T."/>
            <person name="Grant M."/>
            <person name="Ambacheew D."/>
            <person name="Muzemil S."/>
            <person name="Studholme D.J."/>
        </authorList>
    </citation>
    <scope>NUCLEOTIDE SEQUENCE [LARGE SCALE GENOMIC DNA]</scope>
</reference>
<feature type="non-terminal residue" evidence="2">
    <location>
        <position position="167"/>
    </location>
</feature>
<protein>
    <submittedName>
        <fullName evidence="2">Uncharacterized protein</fullName>
    </submittedName>
</protein>
<organism evidence="2 3">
    <name type="scientific">Ensete ventricosum</name>
    <name type="common">Abyssinian banana</name>
    <name type="synonym">Musa ensete</name>
    <dbReference type="NCBI Taxonomy" id="4639"/>
    <lineage>
        <taxon>Eukaryota</taxon>
        <taxon>Viridiplantae</taxon>
        <taxon>Streptophyta</taxon>
        <taxon>Embryophyta</taxon>
        <taxon>Tracheophyta</taxon>
        <taxon>Spermatophyta</taxon>
        <taxon>Magnoliopsida</taxon>
        <taxon>Liliopsida</taxon>
        <taxon>Zingiberales</taxon>
        <taxon>Musaceae</taxon>
        <taxon>Ensete</taxon>
    </lineage>
</organism>
<feature type="region of interest" description="Disordered" evidence="1">
    <location>
        <begin position="1"/>
        <end position="25"/>
    </location>
</feature>
<sequence length="167" mass="18115">MEVEPSPSMRKEGHGGSDPNGSNGALYIFREFPTERWRSSSFVFSISAFPSSFVASPDVSPCVPPPVYRCSREPPWSTLGFSSSSEGTPQDPKRESSQVSASRTNIMVDSRVLAEQRGNPANPKRGSSQESPSRISCAAAGSRDRIQGLGQLHCRPEFEAIHDPSSK</sequence>
<dbReference type="AlphaFoldDB" id="A0A426YD42"/>
<dbReference type="Proteomes" id="UP000287651">
    <property type="component" value="Unassembled WGS sequence"/>
</dbReference>
<comment type="caution">
    <text evidence="2">The sequence shown here is derived from an EMBL/GenBank/DDBJ whole genome shotgun (WGS) entry which is preliminary data.</text>
</comment>
<name>A0A426YD42_ENSVE</name>
<accession>A0A426YD42</accession>
<feature type="compositionally biased region" description="Polar residues" evidence="1">
    <location>
        <begin position="97"/>
        <end position="107"/>
    </location>
</feature>